<feature type="signal peptide" evidence="2">
    <location>
        <begin position="1"/>
        <end position="19"/>
    </location>
</feature>
<name>A0A0D7AZC7_9AGAR</name>
<keyword evidence="2" id="KW-0732">Signal</keyword>
<comment type="similarity">
    <text evidence="1">Belongs to the isochorismatase family.</text>
</comment>
<dbReference type="Pfam" id="PF00857">
    <property type="entry name" value="Isochorismatase"/>
    <property type="match status" value="1"/>
</dbReference>
<dbReference type="GO" id="GO:0016787">
    <property type="term" value="F:hydrolase activity"/>
    <property type="evidence" value="ECO:0007669"/>
    <property type="project" value="UniProtKB-KW"/>
</dbReference>
<dbReference type="InterPro" id="IPR053152">
    <property type="entry name" value="Hydrolase_YcaC-like"/>
</dbReference>
<dbReference type="AlphaFoldDB" id="A0A0D7AZC7"/>
<proteinExistence type="inferred from homology"/>
<dbReference type="Gene3D" id="3.40.50.850">
    <property type="entry name" value="Isochorismatase-like"/>
    <property type="match status" value="1"/>
</dbReference>
<gene>
    <name evidence="4" type="ORF">CYLTODRAFT_382442</name>
</gene>
<reference evidence="4 5" key="1">
    <citation type="journal article" date="2015" name="Fungal Genet. Biol.">
        <title>Evolution of novel wood decay mechanisms in Agaricales revealed by the genome sequences of Fistulina hepatica and Cylindrobasidium torrendii.</title>
        <authorList>
            <person name="Floudas D."/>
            <person name="Held B.W."/>
            <person name="Riley R."/>
            <person name="Nagy L.G."/>
            <person name="Koehler G."/>
            <person name="Ransdell A.S."/>
            <person name="Younus H."/>
            <person name="Chow J."/>
            <person name="Chiniquy J."/>
            <person name="Lipzen A."/>
            <person name="Tritt A."/>
            <person name="Sun H."/>
            <person name="Haridas S."/>
            <person name="LaButti K."/>
            <person name="Ohm R.A."/>
            <person name="Kues U."/>
            <person name="Blanchette R.A."/>
            <person name="Grigoriev I.V."/>
            <person name="Minto R.E."/>
            <person name="Hibbett D.S."/>
        </authorList>
    </citation>
    <scope>NUCLEOTIDE SEQUENCE [LARGE SCALE GENOMIC DNA]</scope>
    <source>
        <strain evidence="4 5">FP15055 ss-10</strain>
    </source>
</reference>
<dbReference type="InterPro" id="IPR036380">
    <property type="entry name" value="Isochorismatase-like_sf"/>
</dbReference>
<evidence type="ECO:0000313" key="5">
    <source>
        <dbReference type="Proteomes" id="UP000054007"/>
    </source>
</evidence>
<accession>A0A0D7AZC7</accession>
<dbReference type="PANTHER" id="PTHR43559">
    <property type="entry name" value="HYDROLASE YCAC-RELATED"/>
    <property type="match status" value="1"/>
</dbReference>
<feature type="chain" id="PRO_5002316553" evidence="2">
    <location>
        <begin position="20"/>
        <end position="235"/>
    </location>
</feature>
<dbReference type="OrthoDB" id="245563at2759"/>
<protein>
    <submittedName>
        <fullName evidence="4">Isochorismatase hydrolase</fullName>
    </submittedName>
</protein>
<evidence type="ECO:0000313" key="4">
    <source>
        <dbReference type="EMBL" id="KIY63320.1"/>
    </source>
</evidence>
<evidence type="ECO:0000256" key="1">
    <source>
        <dbReference type="ARBA" id="ARBA00006336"/>
    </source>
</evidence>
<dbReference type="EMBL" id="KN880704">
    <property type="protein sequence ID" value="KIY63320.1"/>
    <property type="molecule type" value="Genomic_DNA"/>
</dbReference>
<dbReference type="SUPFAM" id="SSF52499">
    <property type="entry name" value="Isochorismatase-like hydrolases"/>
    <property type="match status" value="1"/>
</dbReference>
<keyword evidence="5" id="KW-1185">Reference proteome</keyword>
<keyword evidence="4" id="KW-0378">Hydrolase</keyword>
<dbReference type="InterPro" id="IPR000868">
    <property type="entry name" value="Isochorismatase-like_dom"/>
</dbReference>
<dbReference type="Proteomes" id="UP000054007">
    <property type="component" value="Unassembled WGS sequence"/>
</dbReference>
<evidence type="ECO:0000259" key="3">
    <source>
        <dbReference type="Pfam" id="PF00857"/>
    </source>
</evidence>
<organism evidence="4 5">
    <name type="scientific">Cylindrobasidium torrendii FP15055 ss-10</name>
    <dbReference type="NCBI Taxonomy" id="1314674"/>
    <lineage>
        <taxon>Eukaryota</taxon>
        <taxon>Fungi</taxon>
        <taxon>Dikarya</taxon>
        <taxon>Basidiomycota</taxon>
        <taxon>Agaricomycotina</taxon>
        <taxon>Agaricomycetes</taxon>
        <taxon>Agaricomycetidae</taxon>
        <taxon>Agaricales</taxon>
        <taxon>Marasmiineae</taxon>
        <taxon>Physalacriaceae</taxon>
        <taxon>Cylindrobasidium</taxon>
    </lineage>
</organism>
<sequence length="235" mass="25838">MHFFKVLTAIAIAAVSTAAFEYERIDKDNVVLLVVDHQIGLYQMTRDFNSVEYRNNILAHAELGKIFNLPTILTSSTPLGPNGPLPQELFDMHPEAPYIPRPGEVNAWDNEDFRNAVKATGKKQVILAGIVTDVCTAFLALSLRAEGYSVFANSEASGTTDLRLAADANDRMRAAGVQILSNFAIACELMRDWRNTPGAVEMLPYFDKYLPIYGQLTRAHHAAITNGTILPGENA</sequence>
<dbReference type="PANTHER" id="PTHR43559:SF3">
    <property type="entry name" value="HYDROLASE YCAC-RELATED"/>
    <property type="match status" value="1"/>
</dbReference>
<evidence type="ECO:0000256" key="2">
    <source>
        <dbReference type="SAM" id="SignalP"/>
    </source>
</evidence>
<feature type="domain" description="Isochorismatase-like" evidence="3">
    <location>
        <begin position="31"/>
        <end position="181"/>
    </location>
</feature>